<evidence type="ECO:0000256" key="5">
    <source>
        <dbReference type="ARBA" id="ARBA00023288"/>
    </source>
</evidence>
<gene>
    <name evidence="7" type="ORF">METZ01_LOCUS187831</name>
</gene>
<accession>A0A382DBF1</accession>
<evidence type="ECO:0000256" key="3">
    <source>
        <dbReference type="ARBA" id="ARBA00023136"/>
    </source>
</evidence>
<dbReference type="InterPro" id="IPR038165">
    <property type="entry name" value="FlgT_C_sf"/>
</dbReference>
<dbReference type="AlphaFoldDB" id="A0A382DBF1"/>
<organism evidence="7">
    <name type="scientific">marine metagenome</name>
    <dbReference type="NCBI Taxonomy" id="408172"/>
    <lineage>
        <taxon>unclassified sequences</taxon>
        <taxon>metagenomes</taxon>
        <taxon>ecological metagenomes</taxon>
    </lineage>
</organism>
<keyword evidence="1" id="KW-1003">Cell membrane</keyword>
<dbReference type="InterPro" id="IPR032388">
    <property type="entry name" value="FlgT_C"/>
</dbReference>
<keyword evidence="5" id="KW-0449">Lipoprotein</keyword>
<reference evidence="7" key="1">
    <citation type="submission" date="2018-05" db="EMBL/GenBank/DDBJ databases">
        <authorList>
            <person name="Lanie J.A."/>
            <person name="Ng W.-L."/>
            <person name="Kazmierczak K.M."/>
            <person name="Andrzejewski T.M."/>
            <person name="Davidsen T.M."/>
            <person name="Wayne K.J."/>
            <person name="Tettelin H."/>
            <person name="Glass J.I."/>
            <person name="Rusch D."/>
            <person name="Podicherti R."/>
            <person name="Tsui H.-C.T."/>
            <person name="Winkler M.E."/>
        </authorList>
    </citation>
    <scope>NUCLEOTIDE SEQUENCE</scope>
</reference>
<evidence type="ECO:0000259" key="6">
    <source>
        <dbReference type="Pfam" id="PF16538"/>
    </source>
</evidence>
<keyword evidence="4" id="KW-0564">Palmitate</keyword>
<dbReference type="EMBL" id="UINC01038245">
    <property type="protein sequence ID" value="SVB34977.1"/>
    <property type="molecule type" value="Genomic_DNA"/>
</dbReference>
<dbReference type="PANTHER" id="PTHR41164:SF1">
    <property type="entry name" value="CURLI PRODUCTION ASSEMBLY_TRANSPORT COMPONENT CSGG"/>
    <property type="match status" value="1"/>
</dbReference>
<dbReference type="GO" id="GO:0030288">
    <property type="term" value="C:outer membrane-bounded periplasmic space"/>
    <property type="evidence" value="ECO:0007669"/>
    <property type="project" value="InterPro"/>
</dbReference>
<protein>
    <recommendedName>
        <fullName evidence="6">Flagellar assembly protein T C-terminal domain-containing protein</fullName>
    </recommendedName>
</protein>
<dbReference type="InterPro" id="IPR005534">
    <property type="entry name" value="Curli_assmbl/transp-comp_CsgG"/>
</dbReference>
<proteinExistence type="predicted"/>
<feature type="domain" description="Flagellar assembly protein T C-terminal" evidence="6">
    <location>
        <begin position="297"/>
        <end position="360"/>
    </location>
</feature>
<keyword evidence="3" id="KW-0472">Membrane</keyword>
<dbReference type="Pfam" id="PF03783">
    <property type="entry name" value="CsgG"/>
    <property type="match status" value="1"/>
</dbReference>
<evidence type="ECO:0000256" key="2">
    <source>
        <dbReference type="ARBA" id="ARBA00022729"/>
    </source>
</evidence>
<dbReference type="PANTHER" id="PTHR41164">
    <property type="entry name" value="CURLI PRODUCTION ASSEMBLY/TRANSPORT COMPONENT CSGG"/>
    <property type="match status" value="1"/>
</dbReference>
<evidence type="ECO:0000256" key="4">
    <source>
        <dbReference type="ARBA" id="ARBA00023139"/>
    </source>
</evidence>
<name>A0A382DBF1_9ZZZZ</name>
<sequence>MRPRIFLITNLVILVLFINQSLGFDLGGAVKSVENHLTSSQDCVETRNWDDDDDAEPTITCSEKKDQQGLEQTQQQPQVIQPQMQQQTQEASSSTLSELKKTVAVSRFENKAGISSQMKLGSGMADMLADALIQSGKFVVLERQTLSDVIGEQNLAAGSRAAVSKTAQTGKIIPAQILIKGTVTEFQENTGGGGTGIGFMGFNIQSDSSSAHVAVIIRLIDATSGTIIASKRAEGKAEGGGMRLGVAVGGVSFGGGGFEKTAVGKATQMVIDKAIVEIANSLKNVPIRGKVIKASGSKVYINLGGRNGVSSSTQFDIYEPGEELIDPDTGENLGSETTKRGAIKVSAVKEKFSIAEIISGQGFEKGYWVQE</sequence>
<dbReference type="Pfam" id="PF16538">
    <property type="entry name" value="FlgT_C"/>
    <property type="match status" value="1"/>
</dbReference>
<dbReference type="Gene3D" id="3.40.50.10610">
    <property type="entry name" value="ABC-type transport auxiliary lipoprotein component"/>
    <property type="match status" value="2"/>
</dbReference>
<keyword evidence="2" id="KW-0732">Signal</keyword>
<evidence type="ECO:0000313" key="7">
    <source>
        <dbReference type="EMBL" id="SVB34977.1"/>
    </source>
</evidence>
<dbReference type="Gene3D" id="2.40.10.410">
    <property type="entry name" value="FlgT, C-terminal domain"/>
    <property type="match status" value="1"/>
</dbReference>
<evidence type="ECO:0000256" key="1">
    <source>
        <dbReference type="ARBA" id="ARBA00022475"/>
    </source>
</evidence>